<feature type="transmembrane region" description="Helical" evidence="1">
    <location>
        <begin position="7"/>
        <end position="25"/>
    </location>
</feature>
<dbReference type="GeneID" id="95399900"/>
<dbReference type="RefSeq" id="WP_116821591.1">
    <property type="nucleotide sequence ID" value="NZ_CP030926.1"/>
</dbReference>
<dbReference type="EMBL" id="CP030926">
    <property type="protein sequence ID" value="AXN39870.1"/>
    <property type="molecule type" value="Genomic_DNA"/>
</dbReference>
<reference evidence="2 3" key="1">
    <citation type="submission" date="2018-07" db="EMBL/GenBank/DDBJ databases">
        <title>The molecular basis for the intramolecular migration of carboxyl group in the catabolism of para-hydroxybenzoate via gentisate.</title>
        <authorList>
            <person name="Zhao H."/>
            <person name="Xu Y."/>
            <person name="Lin S."/>
            <person name="Spain J.C."/>
            <person name="Zhou N.-Y."/>
        </authorList>
    </citation>
    <scope>NUCLEOTIDE SEQUENCE [LARGE SCALE GENOMIC DNA]</scope>
    <source>
        <strain evidence="2 3">PHB-7a</strain>
    </source>
</reference>
<evidence type="ECO:0000313" key="3">
    <source>
        <dbReference type="Proteomes" id="UP000260457"/>
    </source>
</evidence>
<accession>A0ABN5N8R4</accession>
<proteinExistence type="predicted"/>
<protein>
    <submittedName>
        <fullName evidence="2">Uncharacterized protein</fullName>
    </submittedName>
</protein>
<name>A0ABN5N8R4_9BACI</name>
<evidence type="ECO:0000256" key="1">
    <source>
        <dbReference type="SAM" id="Phobius"/>
    </source>
</evidence>
<keyword evidence="1" id="KW-0812">Transmembrane</keyword>
<organism evidence="2 3">
    <name type="scientific">Peribacillus butanolivorans</name>
    <dbReference type="NCBI Taxonomy" id="421767"/>
    <lineage>
        <taxon>Bacteria</taxon>
        <taxon>Bacillati</taxon>
        <taxon>Bacillota</taxon>
        <taxon>Bacilli</taxon>
        <taxon>Bacillales</taxon>
        <taxon>Bacillaceae</taxon>
        <taxon>Peribacillus</taxon>
    </lineage>
</organism>
<feature type="transmembrane region" description="Helical" evidence="1">
    <location>
        <begin position="31"/>
        <end position="51"/>
    </location>
</feature>
<evidence type="ECO:0000313" key="2">
    <source>
        <dbReference type="EMBL" id="AXN39870.1"/>
    </source>
</evidence>
<gene>
    <name evidence="2" type="ORF">DTO10_16880</name>
</gene>
<sequence>MGRIRFEYLFAFALLAVLSAALFIFSDDANLANLIIGAIVGGFGSITGYFFTKHDPKKK</sequence>
<dbReference type="Proteomes" id="UP000260457">
    <property type="component" value="Chromosome"/>
</dbReference>
<keyword evidence="3" id="KW-1185">Reference proteome</keyword>
<keyword evidence="1" id="KW-0472">Membrane</keyword>
<keyword evidence="1" id="KW-1133">Transmembrane helix</keyword>